<dbReference type="Proteomes" id="UP000692954">
    <property type="component" value="Unassembled WGS sequence"/>
</dbReference>
<sequence length="106" mass="12524">MLKGILAMLFIPKDSYDIFSVLSKKTKIYIKSLSSPLLIHQTKKRDFIRLILELMQKVELTLMQKNDHKLQQLLRPIVMVDPQKRQELMLNERSELESQLKNTIES</sequence>
<evidence type="ECO:0000313" key="1">
    <source>
        <dbReference type="EMBL" id="CAD8129229.1"/>
    </source>
</evidence>
<dbReference type="EMBL" id="CAJJDN010000211">
    <property type="protein sequence ID" value="CAD8129229.1"/>
    <property type="molecule type" value="Genomic_DNA"/>
</dbReference>
<evidence type="ECO:0000313" key="2">
    <source>
        <dbReference type="Proteomes" id="UP000692954"/>
    </source>
</evidence>
<reference evidence="1" key="1">
    <citation type="submission" date="2021-01" db="EMBL/GenBank/DDBJ databases">
        <authorList>
            <consortium name="Genoscope - CEA"/>
            <person name="William W."/>
        </authorList>
    </citation>
    <scope>NUCLEOTIDE SEQUENCE</scope>
</reference>
<name>A0A8S1RQA0_9CILI</name>
<dbReference type="AlphaFoldDB" id="A0A8S1RQA0"/>
<keyword evidence="2" id="KW-1185">Reference proteome</keyword>
<protein>
    <submittedName>
        <fullName evidence="1">Uncharacterized protein</fullName>
    </submittedName>
</protein>
<organism evidence="1 2">
    <name type="scientific">Paramecium sonneborni</name>
    <dbReference type="NCBI Taxonomy" id="65129"/>
    <lineage>
        <taxon>Eukaryota</taxon>
        <taxon>Sar</taxon>
        <taxon>Alveolata</taxon>
        <taxon>Ciliophora</taxon>
        <taxon>Intramacronucleata</taxon>
        <taxon>Oligohymenophorea</taxon>
        <taxon>Peniculida</taxon>
        <taxon>Parameciidae</taxon>
        <taxon>Paramecium</taxon>
    </lineage>
</organism>
<comment type="caution">
    <text evidence="1">The sequence shown here is derived from an EMBL/GenBank/DDBJ whole genome shotgun (WGS) entry which is preliminary data.</text>
</comment>
<accession>A0A8S1RQA0</accession>
<gene>
    <name evidence="1" type="ORF">PSON_ATCC_30995.1.T2110011</name>
</gene>
<proteinExistence type="predicted"/>